<dbReference type="Pfam" id="PF13518">
    <property type="entry name" value="HTH_28"/>
    <property type="match status" value="1"/>
</dbReference>
<protein>
    <submittedName>
        <fullName evidence="3">Helix-turn-helix domain-containing protein</fullName>
    </submittedName>
</protein>
<dbReference type="RefSeq" id="WP_164312186.1">
    <property type="nucleotide sequence ID" value="NZ_JAAGLU010000002.1"/>
</dbReference>
<dbReference type="InterPro" id="IPR010921">
    <property type="entry name" value="Trp_repressor/repl_initiator"/>
</dbReference>
<reference evidence="3" key="1">
    <citation type="submission" date="2020-01" db="EMBL/GenBank/DDBJ databases">
        <title>Insect and environment-associated Actinomycetes.</title>
        <authorList>
            <person name="Currrie C."/>
            <person name="Chevrette M."/>
            <person name="Carlson C."/>
            <person name="Stubbendieck R."/>
            <person name="Wendt-Pienkowski E."/>
        </authorList>
    </citation>
    <scope>NUCLEOTIDE SEQUENCE</scope>
    <source>
        <strain evidence="3">SID12501</strain>
    </source>
</reference>
<feature type="region of interest" description="Disordered" evidence="1">
    <location>
        <begin position="96"/>
        <end position="120"/>
    </location>
</feature>
<name>A0A6B3BL46_9ACTN</name>
<gene>
    <name evidence="3" type="ORF">G3I71_02345</name>
</gene>
<dbReference type="InterPro" id="IPR036388">
    <property type="entry name" value="WH-like_DNA-bd_sf"/>
</dbReference>
<proteinExistence type="predicted"/>
<evidence type="ECO:0000259" key="2">
    <source>
        <dbReference type="Pfam" id="PF13518"/>
    </source>
</evidence>
<dbReference type="AlphaFoldDB" id="A0A6B3BL46"/>
<feature type="domain" description="Insertion element IS150 protein InsJ-like helix-turn-helix" evidence="2">
    <location>
        <begin position="11"/>
        <end position="56"/>
    </location>
</feature>
<accession>A0A6B3BL46</accession>
<organism evidence="3">
    <name type="scientific">Streptomyces sp. SID12501</name>
    <dbReference type="NCBI Taxonomy" id="2706042"/>
    <lineage>
        <taxon>Bacteria</taxon>
        <taxon>Bacillati</taxon>
        <taxon>Actinomycetota</taxon>
        <taxon>Actinomycetes</taxon>
        <taxon>Kitasatosporales</taxon>
        <taxon>Streptomycetaceae</taxon>
        <taxon>Streptomyces</taxon>
    </lineage>
</organism>
<evidence type="ECO:0000256" key="1">
    <source>
        <dbReference type="SAM" id="MobiDB-lite"/>
    </source>
</evidence>
<dbReference type="SUPFAM" id="SSF48295">
    <property type="entry name" value="TrpR-like"/>
    <property type="match status" value="1"/>
</dbReference>
<comment type="caution">
    <text evidence="3">The sequence shown here is derived from an EMBL/GenBank/DDBJ whole genome shotgun (WGS) entry which is preliminary data.</text>
</comment>
<dbReference type="Gene3D" id="1.10.10.10">
    <property type="entry name" value="Winged helix-like DNA-binding domain superfamily/Winged helix DNA-binding domain"/>
    <property type="match status" value="1"/>
</dbReference>
<dbReference type="GO" id="GO:0043565">
    <property type="term" value="F:sequence-specific DNA binding"/>
    <property type="evidence" value="ECO:0007669"/>
    <property type="project" value="InterPro"/>
</dbReference>
<sequence length="120" mass="12919">MPRPPALPPEEKVSILLAILAGETTAADAARQAGVSAQAVSAWKKRFIEAGRTGLESAPFPTAAREQELAEEVNQLRKALSDSYLQYQAMRQALTRPGTRQGTGVLRQQRPASLRPLLAG</sequence>
<evidence type="ECO:0000313" key="3">
    <source>
        <dbReference type="EMBL" id="NEC84729.1"/>
    </source>
</evidence>
<dbReference type="EMBL" id="JAAGLU010000002">
    <property type="protein sequence ID" value="NEC84729.1"/>
    <property type="molecule type" value="Genomic_DNA"/>
</dbReference>
<dbReference type="InterPro" id="IPR055247">
    <property type="entry name" value="InsJ-like_HTH"/>
</dbReference>